<evidence type="ECO:0000313" key="1">
    <source>
        <dbReference type="EMBL" id="KAJ1677421.1"/>
    </source>
</evidence>
<keyword evidence="2" id="KW-1185">Reference proteome</keyword>
<gene>
    <name evidence="1" type="ORF">EV182_006211</name>
</gene>
<protein>
    <submittedName>
        <fullName evidence="1">Uncharacterized protein</fullName>
    </submittedName>
</protein>
<accession>A0ACC1HM77</accession>
<evidence type="ECO:0000313" key="2">
    <source>
        <dbReference type="Proteomes" id="UP001145114"/>
    </source>
</evidence>
<name>A0ACC1HM77_9FUNG</name>
<comment type="caution">
    <text evidence="1">The sequence shown here is derived from an EMBL/GenBank/DDBJ whole genome shotgun (WGS) entry which is preliminary data.</text>
</comment>
<feature type="non-terminal residue" evidence="1">
    <location>
        <position position="93"/>
    </location>
</feature>
<reference evidence="1" key="1">
    <citation type="submission" date="2022-06" db="EMBL/GenBank/DDBJ databases">
        <title>Phylogenomic reconstructions and comparative analyses of Kickxellomycotina fungi.</title>
        <authorList>
            <person name="Reynolds N.K."/>
            <person name="Stajich J.E."/>
            <person name="Barry K."/>
            <person name="Grigoriev I.V."/>
            <person name="Crous P."/>
            <person name="Smith M.E."/>
        </authorList>
    </citation>
    <scope>NUCLEOTIDE SEQUENCE</scope>
    <source>
        <strain evidence="1">RSA 2271</strain>
    </source>
</reference>
<dbReference type="Proteomes" id="UP001145114">
    <property type="component" value="Unassembled WGS sequence"/>
</dbReference>
<dbReference type="EMBL" id="JAMZIH010002476">
    <property type="protein sequence ID" value="KAJ1677421.1"/>
    <property type="molecule type" value="Genomic_DNA"/>
</dbReference>
<organism evidence="1 2">
    <name type="scientific">Spiromyces aspiralis</name>
    <dbReference type="NCBI Taxonomy" id="68401"/>
    <lineage>
        <taxon>Eukaryota</taxon>
        <taxon>Fungi</taxon>
        <taxon>Fungi incertae sedis</taxon>
        <taxon>Zoopagomycota</taxon>
        <taxon>Kickxellomycotina</taxon>
        <taxon>Kickxellomycetes</taxon>
        <taxon>Kickxellales</taxon>
        <taxon>Kickxellaceae</taxon>
        <taxon>Spiromyces</taxon>
    </lineage>
</organism>
<sequence>MRTLHLNTGNIGFSLAATDVAPTDGGGFPAELGTQQKQMWDKLRELWKSYVMLEQDTYMSNFTSDVKQTKKEHPLMEHPIVKDIASKFASSQG</sequence>
<proteinExistence type="predicted"/>